<accession>A0A1W6A0M9</accession>
<dbReference type="Pfam" id="PF00892">
    <property type="entry name" value="EamA"/>
    <property type="match status" value="2"/>
</dbReference>
<dbReference type="GO" id="GO:0005886">
    <property type="term" value="C:plasma membrane"/>
    <property type="evidence" value="ECO:0007669"/>
    <property type="project" value="UniProtKB-SubCell"/>
</dbReference>
<dbReference type="PANTHER" id="PTHR32322:SF18">
    <property type="entry name" value="S-ADENOSYLMETHIONINE_S-ADENOSYLHOMOCYSTEINE TRANSPORTER"/>
    <property type="match status" value="1"/>
</dbReference>
<dbReference type="SUPFAM" id="SSF103481">
    <property type="entry name" value="Multidrug resistance efflux transporter EmrE"/>
    <property type="match status" value="2"/>
</dbReference>
<name>A0A1W6A0M9_9BACI</name>
<feature type="transmembrane region" description="Helical" evidence="7">
    <location>
        <begin position="146"/>
        <end position="167"/>
    </location>
</feature>
<feature type="transmembrane region" description="Helical" evidence="7">
    <location>
        <begin position="244"/>
        <end position="263"/>
    </location>
</feature>
<proteinExistence type="inferred from homology"/>
<evidence type="ECO:0000256" key="1">
    <source>
        <dbReference type="ARBA" id="ARBA00004651"/>
    </source>
</evidence>
<feature type="transmembrane region" description="Helical" evidence="7">
    <location>
        <begin position="179"/>
        <end position="198"/>
    </location>
</feature>
<evidence type="ECO:0000256" key="2">
    <source>
        <dbReference type="ARBA" id="ARBA00007362"/>
    </source>
</evidence>
<feature type="domain" description="EamA" evidence="8">
    <location>
        <begin position="148"/>
        <end position="284"/>
    </location>
</feature>
<feature type="transmembrane region" description="Helical" evidence="7">
    <location>
        <begin position="64"/>
        <end position="88"/>
    </location>
</feature>
<feature type="transmembrane region" description="Helical" evidence="7">
    <location>
        <begin position="213"/>
        <end position="232"/>
    </location>
</feature>
<organism evidence="9 10">
    <name type="scientific">Halobacillus mangrovi</name>
    <dbReference type="NCBI Taxonomy" id="402384"/>
    <lineage>
        <taxon>Bacteria</taxon>
        <taxon>Bacillati</taxon>
        <taxon>Bacillota</taxon>
        <taxon>Bacilli</taxon>
        <taxon>Bacillales</taxon>
        <taxon>Bacillaceae</taxon>
        <taxon>Halobacillus</taxon>
    </lineage>
</organism>
<gene>
    <name evidence="9" type="ORF">HM131_11070</name>
</gene>
<keyword evidence="4 7" id="KW-0812">Transmembrane</keyword>
<feature type="transmembrane region" description="Helical" evidence="7">
    <location>
        <begin position="94"/>
        <end position="113"/>
    </location>
</feature>
<sequence length="304" mass="32881">MKRIYVLLLLVMMVWGFNVSAIKVLVSNIDPILLTSIRIFTAGVGVLVTLYFMGLLRKPTKKEVAIILYISLFNVVLHHALMGVGLLYTSGVNAGLIVGLGPLLTMILSTIMLSKKVTLFKTFGFILGFAGVVVTTLTGAEGFTGVSLGDVLIFLSIAAQAFSFILIGKLNPRLDPRLLTGYMLLIGSVFIFLTSLVIESDPAQIIQLADAKLLGVFLFSALICTAFGHMVYNFAIKQVGPAESAIFINFNTFFAILGASLFLGEKIMMNHITGLILIVCGVIIGTGAIQHLTRQKTHAHRRTS</sequence>
<feature type="transmembrane region" description="Helical" evidence="7">
    <location>
        <begin position="269"/>
        <end position="292"/>
    </location>
</feature>
<keyword evidence="10" id="KW-1185">Reference proteome</keyword>
<keyword evidence="5 7" id="KW-1133">Transmembrane helix</keyword>
<dbReference type="InterPro" id="IPR050638">
    <property type="entry name" value="AA-Vitamin_Transporters"/>
</dbReference>
<dbReference type="Proteomes" id="UP000192527">
    <property type="component" value="Chromosome"/>
</dbReference>
<feature type="transmembrane region" description="Helical" evidence="7">
    <location>
        <begin position="120"/>
        <end position="140"/>
    </location>
</feature>
<evidence type="ECO:0000313" key="9">
    <source>
        <dbReference type="EMBL" id="ARI79185.1"/>
    </source>
</evidence>
<dbReference type="PANTHER" id="PTHR32322">
    <property type="entry name" value="INNER MEMBRANE TRANSPORTER"/>
    <property type="match status" value="1"/>
</dbReference>
<keyword evidence="3" id="KW-1003">Cell membrane</keyword>
<evidence type="ECO:0000256" key="3">
    <source>
        <dbReference type="ARBA" id="ARBA00022475"/>
    </source>
</evidence>
<evidence type="ECO:0000256" key="6">
    <source>
        <dbReference type="ARBA" id="ARBA00023136"/>
    </source>
</evidence>
<evidence type="ECO:0000259" key="8">
    <source>
        <dbReference type="Pfam" id="PF00892"/>
    </source>
</evidence>
<evidence type="ECO:0000313" key="10">
    <source>
        <dbReference type="Proteomes" id="UP000192527"/>
    </source>
</evidence>
<evidence type="ECO:0000256" key="5">
    <source>
        <dbReference type="ARBA" id="ARBA00022989"/>
    </source>
</evidence>
<protein>
    <submittedName>
        <fullName evidence="9">EamA family transporter</fullName>
    </submittedName>
</protein>
<dbReference type="EMBL" id="CP020772">
    <property type="protein sequence ID" value="ARI79185.1"/>
    <property type="molecule type" value="Genomic_DNA"/>
</dbReference>
<feature type="transmembrane region" description="Helical" evidence="7">
    <location>
        <begin position="31"/>
        <end position="52"/>
    </location>
</feature>
<comment type="subcellular location">
    <subcellularLocation>
        <location evidence="1">Cell membrane</location>
        <topology evidence="1">Multi-pass membrane protein</topology>
    </subcellularLocation>
</comment>
<feature type="domain" description="EamA" evidence="8">
    <location>
        <begin position="4"/>
        <end position="136"/>
    </location>
</feature>
<dbReference type="InterPro" id="IPR000620">
    <property type="entry name" value="EamA_dom"/>
</dbReference>
<comment type="similarity">
    <text evidence="2">Belongs to the EamA transporter family.</text>
</comment>
<reference evidence="9 10" key="1">
    <citation type="submission" date="2017-04" db="EMBL/GenBank/DDBJ databases">
        <title>The whole genome sequencing and assembly of Halobacillus mangrovi strain.</title>
        <authorList>
            <person name="Lee S.-J."/>
            <person name="Park M.-K."/>
            <person name="Kim J.-Y."/>
            <person name="Lee Y.-J."/>
            <person name="Yi H."/>
            <person name="Bahn Y.-S."/>
            <person name="Kim J.F."/>
            <person name="Lee D.-W."/>
        </authorList>
    </citation>
    <scope>NUCLEOTIDE SEQUENCE [LARGE SCALE GENOMIC DNA]</scope>
    <source>
        <strain evidence="9 10">KTB 131</strain>
    </source>
</reference>
<dbReference type="AlphaFoldDB" id="A0A1W6A0M9"/>
<dbReference type="STRING" id="402384.HM131_11070"/>
<dbReference type="InterPro" id="IPR037185">
    <property type="entry name" value="EmrE-like"/>
</dbReference>
<dbReference type="KEGG" id="hmn:HM131_11070"/>
<dbReference type="OrthoDB" id="4529062at2"/>
<evidence type="ECO:0000256" key="4">
    <source>
        <dbReference type="ARBA" id="ARBA00022692"/>
    </source>
</evidence>
<evidence type="ECO:0000256" key="7">
    <source>
        <dbReference type="SAM" id="Phobius"/>
    </source>
</evidence>
<keyword evidence="6 7" id="KW-0472">Membrane</keyword>